<dbReference type="RefSeq" id="WP_165098998.1">
    <property type="nucleotide sequence ID" value="NZ_CP049056.1"/>
</dbReference>
<dbReference type="Proteomes" id="UP000503336">
    <property type="component" value="Chromosome"/>
</dbReference>
<organism evidence="1 2">
    <name type="scientific">Pikeienuella piscinae</name>
    <dbReference type="NCBI Taxonomy" id="2748098"/>
    <lineage>
        <taxon>Bacteria</taxon>
        <taxon>Pseudomonadati</taxon>
        <taxon>Pseudomonadota</taxon>
        <taxon>Alphaproteobacteria</taxon>
        <taxon>Rhodobacterales</taxon>
        <taxon>Paracoccaceae</taxon>
        <taxon>Pikeienuella</taxon>
    </lineage>
</organism>
<evidence type="ECO:0000313" key="1">
    <source>
        <dbReference type="EMBL" id="QIE56150.1"/>
    </source>
</evidence>
<dbReference type="Pfam" id="PF04314">
    <property type="entry name" value="PCuAC"/>
    <property type="match status" value="1"/>
</dbReference>
<keyword evidence="2" id="KW-1185">Reference proteome</keyword>
<evidence type="ECO:0000313" key="2">
    <source>
        <dbReference type="Proteomes" id="UP000503336"/>
    </source>
</evidence>
<proteinExistence type="predicted"/>
<accession>A0A7L5BV10</accession>
<dbReference type="SUPFAM" id="SSF110087">
    <property type="entry name" value="DR1885-like metal-binding protein"/>
    <property type="match status" value="1"/>
</dbReference>
<reference evidence="1 2" key="1">
    <citation type="submission" date="2020-02" db="EMBL/GenBank/DDBJ databases">
        <title>complete genome sequence of Rhodobacteraceae bacterium.</title>
        <authorList>
            <person name="Park J."/>
            <person name="Kim Y.-S."/>
            <person name="Kim K.-H."/>
        </authorList>
    </citation>
    <scope>NUCLEOTIDE SEQUENCE [LARGE SCALE GENOMIC DNA]</scope>
    <source>
        <strain evidence="1 2">RR4-56</strain>
    </source>
</reference>
<dbReference type="InterPro" id="IPR007410">
    <property type="entry name" value="LpqE-like"/>
</dbReference>
<protein>
    <submittedName>
        <fullName evidence="1">Copper chaperone PCu(A)C</fullName>
    </submittedName>
</protein>
<dbReference type="InterPro" id="IPR036182">
    <property type="entry name" value="PCuAC_sf"/>
</dbReference>
<dbReference type="AlphaFoldDB" id="A0A7L5BV10"/>
<sequence length="253" mass="25368">MNFRLGAALLLLVLAFGAALYLSGGDDDALRLSGAAARIAPGADGGTLEVTMVIEAAGGPDRLLGASSPEAESVTIIGARDPAGLPIPEGATASLAADGAHLVATGVSGALDEGRLIPLTLRFETAGEASVKARLGAGGGMSHAMMGHAMGETLDATLSLQVTPEGAGWRIVATAPGFSFAPETMDGPHVAGEGHAHLYIGGLKIMRMTAPEALIGALPPGSHEVTLTLNTNDHRPYLNGGAPISATARVEVE</sequence>
<gene>
    <name evidence="1" type="ORF">G5B40_12180</name>
</gene>
<dbReference type="KEGG" id="hdh:G5B40_12180"/>
<dbReference type="EMBL" id="CP049056">
    <property type="protein sequence ID" value="QIE56150.1"/>
    <property type="molecule type" value="Genomic_DNA"/>
</dbReference>
<name>A0A7L5BV10_9RHOB</name>
<dbReference type="Gene3D" id="2.60.40.1890">
    <property type="entry name" value="PCu(A)C copper chaperone"/>
    <property type="match status" value="1"/>
</dbReference>